<gene>
    <name evidence="1" type="ORF">NDU88_003107</name>
</gene>
<sequence>MALPDAPPAGLDLTSHALQQMDATLHIHTSQFEKVLQAILDTKNSFEAKIDAVTLDVNLLRADHRTLSGRVAETKTEVAEMRPTMKELQERMNHLSTEVTTLKLRAEDAKGRSRCNNICMEMWNCS</sequence>
<proteinExistence type="predicted"/>
<reference evidence="1" key="1">
    <citation type="journal article" date="2022" name="bioRxiv">
        <title>Sequencing and chromosome-scale assembly of the giantPleurodeles waltlgenome.</title>
        <authorList>
            <person name="Brown T."/>
            <person name="Elewa A."/>
            <person name="Iarovenko S."/>
            <person name="Subramanian E."/>
            <person name="Araus A.J."/>
            <person name="Petzold A."/>
            <person name="Susuki M."/>
            <person name="Suzuki K.-i.T."/>
            <person name="Hayashi T."/>
            <person name="Toyoda A."/>
            <person name="Oliveira C."/>
            <person name="Osipova E."/>
            <person name="Leigh N.D."/>
            <person name="Simon A."/>
            <person name="Yun M.H."/>
        </authorList>
    </citation>
    <scope>NUCLEOTIDE SEQUENCE</scope>
    <source>
        <strain evidence="1">20211129_DDA</strain>
        <tissue evidence="1">Liver</tissue>
    </source>
</reference>
<dbReference type="Gene3D" id="1.20.5.340">
    <property type="match status" value="1"/>
</dbReference>
<evidence type="ECO:0000313" key="1">
    <source>
        <dbReference type="EMBL" id="KAJ1177855.1"/>
    </source>
</evidence>
<dbReference type="EMBL" id="JANPWB010000006">
    <property type="protein sequence ID" value="KAJ1177855.1"/>
    <property type="molecule type" value="Genomic_DNA"/>
</dbReference>
<comment type="caution">
    <text evidence="1">The sequence shown here is derived from an EMBL/GenBank/DDBJ whole genome shotgun (WGS) entry which is preliminary data.</text>
</comment>
<keyword evidence="2" id="KW-1185">Reference proteome</keyword>
<protein>
    <submittedName>
        <fullName evidence="1">Uncharacterized protein</fullName>
    </submittedName>
</protein>
<dbReference type="AlphaFoldDB" id="A0AAV7TNP8"/>
<dbReference type="Proteomes" id="UP001066276">
    <property type="component" value="Chromosome 3_2"/>
</dbReference>
<name>A0AAV7TNP8_PLEWA</name>
<accession>A0AAV7TNP8</accession>
<organism evidence="1 2">
    <name type="scientific">Pleurodeles waltl</name>
    <name type="common">Iberian ribbed newt</name>
    <dbReference type="NCBI Taxonomy" id="8319"/>
    <lineage>
        <taxon>Eukaryota</taxon>
        <taxon>Metazoa</taxon>
        <taxon>Chordata</taxon>
        <taxon>Craniata</taxon>
        <taxon>Vertebrata</taxon>
        <taxon>Euteleostomi</taxon>
        <taxon>Amphibia</taxon>
        <taxon>Batrachia</taxon>
        <taxon>Caudata</taxon>
        <taxon>Salamandroidea</taxon>
        <taxon>Salamandridae</taxon>
        <taxon>Pleurodelinae</taxon>
        <taxon>Pleurodeles</taxon>
    </lineage>
</organism>
<evidence type="ECO:0000313" key="2">
    <source>
        <dbReference type="Proteomes" id="UP001066276"/>
    </source>
</evidence>